<reference evidence="3" key="1">
    <citation type="journal article" date="2019" name="Int. J. Syst. Evol. Microbiol.">
        <title>The Global Catalogue of Microorganisms (GCM) 10K type strain sequencing project: providing services to taxonomists for standard genome sequencing and annotation.</title>
        <authorList>
            <consortium name="The Broad Institute Genomics Platform"/>
            <consortium name="The Broad Institute Genome Sequencing Center for Infectious Disease"/>
            <person name="Wu L."/>
            <person name="Ma J."/>
        </authorList>
    </citation>
    <scope>NUCLEOTIDE SEQUENCE [LARGE SCALE GENOMIC DNA]</scope>
    <source>
        <strain evidence="3">JCM 18956</strain>
    </source>
</reference>
<dbReference type="PANTHER" id="PTHR43649">
    <property type="entry name" value="ARABINOSE-BINDING PROTEIN-RELATED"/>
    <property type="match status" value="1"/>
</dbReference>
<protein>
    <submittedName>
        <fullName evidence="2">Sugar ABC transporter substrate-binding protein</fullName>
    </submittedName>
</protein>
<proteinExistence type="predicted"/>
<gene>
    <name evidence="2" type="ORF">GCM10025780_22570</name>
</gene>
<dbReference type="Pfam" id="PF01547">
    <property type="entry name" value="SBP_bac_1"/>
    <property type="match status" value="1"/>
</dbReference>
<keyword evidence="3" id="KW-1185">Reference proteome</keyword>
<accession>A0ABP8W110</accession>
<sequence>MTACSSSSGSSSSSSGKTITYWASNQAPTIQGDQTILKAELAKFTAQTGVKVNIEVIPWTNLYNRILTAVSSGEGPDVLSIGNTWATSLQSSGAFVPFEGDALKAIGGKDKFVASSYATGGAVGKAPTSVPLYGLAYSMYYNTKMFAAAGIATPPTTWDEFVADAKKLTIDTNGDGKIDQYGVTMAGSSVSNNAHQAFVRGLQNGGALYDKSGKPTFASAGEVKGIKEWVDLMGVDKVVNPSDAESVNGSDMAATFAEGKAAMFFDQAPGSSLSARNFTDYKAAPVPMETAGATGLLGTQSHVAGINLSIFKNTKNLGASEQLVKYMTSVTAQKSLNKSYASLPVVTAAYDDPAFKSEEITLKQETLKDHAQPMPLQSSEGQMETLVGTAIKNLLAKAAQGQNVSDADVKSALEDANSQMTASQ</sequence>
<comment type="caution">
    <text evidence="2">The sequence shown here is derived from an EMBL/GenBank/DDBJ whole genome shotgun (WGS) entry which is preliminary data.</text>
</comment>
<dbReference type="Proteomes" id="UP001501295">
    <property type="component" value="Unassembled WGS sequence"/>
</dbReference>
<dbReference type="InterPro" id="IPR006059">
    <property type="entry name" value="SBP"/>
</dbReference>
<organism evidence="2 3">
    <name type="scientific">Frondihabitans cladoniiphilus</name>
    <dbReference type="NCBI Taxonomy" id="715785"/>
    <lineage>
        <taxon>Bacteria</taxon>
        <taxon>Bacillati</taxon>
        <taxon>Actinomycetota</taxon>
        <taxon>Actinomycetes</taxon>
        <taxon>Micrococcales</taxon>
        <taxon>Microbacteriaceae</taxon>
        <taxon>Frondihabitans</taxon>
    </lineage>
</organism>
<dbReference type="EMBL" id="BAABLM010000004">
    <property type="protein sequence ID" value="GAA4677356.1"/>
    <property type="molecule type" value="Genomic_DNA"/>
</dbReference>
<evidence type="ECO:0000313" key="2">
    <source>
        <dbReference type="EMBL" id="GAA4677356.1"/>
    </source>
</evidence>
<evidence type="ECO:0000256" key="1">
    <source>
        <dbReference type="SAM" id="MobiDB-lite"/>
    </source>
</evidence>
<dbReference type="InterPro" id="IPR050490">
    <property type="entry name" value="Bact_solute-bd_prot1"/>
</dbReference>
<dbReference type="PANTHER" id="PTHR43649:SF12">
    <property type="entry name" value="DIACETYLCHITOBIOSE BINDING PROTEIN DASA"/>
    <property type="match status" value="1"/>
</dbReference>
<dbReference type="SUPFAM" id="SSF53850">
    <property type="entry name" value="Periplasmic binding protein-like II"/>
    <property type="match status" value="1"/>
</dbReference>
<name>A0ABP8W110_9MICO</name>
<evidence type="ECO:0000313" key="3">
    <source>
        <dbReference type="Proteomes" id="UP001501295"/>
    </source>
</evidence>
<feature type="region of interest" description="Disordered" evidence="1">
    <location>
        <begin position="401"/>
        <end position="424"/>
    </location>
</feature>
<dbReference type="Gene3D" id="3.40.190.10">
    <property type="entry name" value="Periplasmic binding protein-like II"/>
    <property type="match status" value="2"/>
</dbReference>
<dbReference type="CDD" id="cd13585">
    <property type="entry name" value="PBP2_TMBP_like"/>
    <property type="match status" value="1"/>
</dbReference>